<evidence type="ECO:0000313" key="8">
    <source>
        <dbReference type="EMBL" id="CAG8444410.1"/>
    </source>
</evidence>
<dbReference type="GO" id="GO:0005524">
    <property type="term" value="F:ATP binding"/>
    <property type="evidence" value="ECO:0007669"/>
    <property type="project" value="UniProtKB-UniRule"/>
</dbReference>
<dbReference type="Gene3D" id="3.30.200.20">
    <property type="entry name" value="Phosphorylase Kinase, domain 1"/>
    <property type="match status" value="1"/>
</dbReference>
<dbReference type="AlphaFoldDB" id="A0A9N8V5J7"/>
<keyword evidence="1" id="KW-0723">Serine/threonine-protein kinase</keyword>
<proteinExistence type="predicted"/>
<evidence type="ECO:0000256" key="2">
    <source>
        <dbReference type="ARBA" id="ARBA00022679"/>
    </source>
</evidence>
<dbReference type="Pfam" id="PF00069">
    <property type="entry name" value="Pkinase"/>
    <property type="match status" value="1"/>
</dbReference>
<evidence type="ECO:0000256" key="1">
    <source>
        <dbReference type="ARBA" id="ARBA00022527"/>
    </source>
</evidence>
<dbReference type="GO" id="GO:0006955">
    <property type="term" value="P:immune response"/>
    <property type="evidence" value="ECO:0007669"/>
    <property type="project" value="TreeGrafter"/>
</dbReference>
<dbReference type="PANTHER" id="PTHR46716:SF1">
    <property type="entry name" value="MITOGEN-ACTIVATED PROTEIN KINASE KINASE KINASE 7"/>
    <property type="match status" value="1"/>
</dbReference>
<dbReference type="SUPFAM" id="SSF56112">
    <property type="entry name" value="Protein kinase-like (PK-like)"/>
    <property type="match status" value="1"/>
</dbReference>
<dbReference type="InterPro" id="IPR011009">
    <property type="entry name" value="Kinase-like_dom_sf"/>
</dbReference>
<evidence type="ECO:0000259" key="7">
    <source>
        <dbReference type="PROSITE" id="PS50011"/>
    </source>
</evidence>
<dbReference type="GO" id="GO:0007254">
    <property type="term" value="P:JNK cascade"/>
    <property type="evidence" value="ECO:0007669"/>
    <property type="project" value="TreeGrafter"/>
</dbReference>
<dbReference type="PANTHER" id="PTHR46716">
    <property type="entry name" value="MITOGEN-ACTIVATED PROTEIN KINASE KINASE KINASE 7"/>
    <property type="match status" value="1"/>
</dbReference>
<evidence type="ECO:0000256" key="5">
    <source>
        <dbReference type="ARBA" id="ARBA00022840"/>
    </source>
</evidence>
<dbReference type="PROSITE" id="PS50011">
    <property type="entry name" value="PROTEIN_KINASE_DOM"/>
    <property type="match status" value="1"/>
</dbReference>
<dbReference type="EMBL" id="CAJVPQ010000085">
    <property type="protein sequence ID" value="CAG8444410.1"/>
    <property type="molecule type" value="Genomic_DNA"/>
</dbReference>
<evidence type="ECO:0000256" key="4">
    <source>
        <dbReference type="ARBA" id="ARBA00022777"/>
    </source>
</evidence>
<dbReference type="InterPro" id="IPR017441">
    <property type="entry name" value="Protein_kinase_ATP_BS"/>
</dbReference>
<dbReference type="GO" id="GO:0004709">
    <property type="term" value="F:MAP kinase kinase kinase activity"/>
    <property type="evidence" value="ECO:0007669"/>
    <property type="project" value="TreeGrafter"/>
</dbReference>
<dbReference type="Proteomes" id="UP000789570">
    <property type="component" value="Unassembled WGS sequence"/>
</dbReference>
<organism evidence="8 9">
    <name type="scientific">Funneliformis caledonium</name>
    <dbReference type="NCBI Taxonomy" id="1117310"/>
    <lineage>
        <taxon>Eukaryota</taxon>
        <taxon>Fungi</taxon>
        <taxon>Fungi incertae sedis</taxon>
        <taxon>Mucoromycota</taxon>
        <taxon>Glomeromycotina</taxon>
        <taxon>Glomeromycetes</taxon>
        <taxon>Glomerales</taxon>
        <taxon>Glomeraceae</taxon>
        <taxon>Funneliformis</taxon>
    </lineage>
</organism>
<evidence type="ECO:0000256" key="6">
    <source>
        <dbReference type="PROSITE-ProRule" id="PRU10141"/>
    </source>
</evidence>
<gene>
    <name evidence="8" type="ORF">FCALED_LOCUS789</name>
</gene>
<reference evidence="8" key="1">
    <citation type="submission" date="2021-06" db="EMBL/GenBank/DDBJ databases">
        <authorList>
            <person name="Kallberg Y."/>
            <person name="Tangrot J."/>
            <person name="Rosling A."/>
        </authorList>
    </citation>
    <scope>NUCLEOTIDE SEQUENCE</scope>
    <source>
        <strain evidence="8">UK204</strain>
    </source>
</reference>
<sequence length="95" mass="11337">MSKDYIGWLEKEIANEHIKLYNYSDFQIKKQIGKGAYGKVYRVVWKNKRIFALKSFNSQEVIKENVEELKLHMKVNNHENIIRIYGITLTNPSQY</sequence>
<evidence type="ECO:0000313" key="9">
    <source>
        <dbReference type="Proteomes" id="UP000789570"/>
    </source>
</evidence>
<name>A0A9N8V5J7_9GLOM</name>
<evidence type="ECO:0000256" key="3">
    <source>
        <dbReference type="ARBA" id="ARBA00022741"/>
    </source>
</evidence>
<accession>A0A9N8V5J7</accession>
<feature type="binding site" evidence="6">
    <location>
        <position position="54"/>
    </location>
    <ligand>
        <name>ATP</name>
        <dbReference type="ChEBI" id="CHEBI:30616"/>
    </ligand>
</feature>
<keyword evidence="4" id="KW-0418">Kinase</keyword>
<keyword evidence="5 6" id="KW-0067">ATP-binding</keyword>
<dbReference type="PROSITE" id="PS00107">
    <property type="entry name" value="PROTEIN_KINASE_ATP"/>
    <property type="match status" value="1"/>
</dbReference>
<dbReference type="OrthoDB" id="2445364at2759"/>
<keyword evidence="2" id="KW-0808">Transferase</keyword>
<comment type="caution">
    <text evidence="8">The sequence shown here is derived from an EMBL/GenBank/DDBJ whole genome shotgun (WGS) entry which is preliminary data.</text>
</comment>
<keyword evidence="3 6" id="KW-0547">Nucleotide-binding</keyword>
<feature type="domain" description="Protein kinase" evidence="7">
    <location>
        <begin position="26"/>
        <end position="95"/>
    </location>
</feature>
<protein>
    <submittedName>
        <fullName evidence="8">8376_t:CDS:1</fullName>
    </submittedName>
</protein>
<dbReference type="InterPro" id="IPR000719">
    <property type="entry name" value="Prot_kinase_dom"/>
</dbReference>
<keyword evidence="9" id="KW-1185">Reference proteome</keyword>